<feature type="region of interest" description="Disordered" evidence="1">
    <location>
        <begin position="332"/>
        <end position="352"/>
    </location>
</feature>
<evidence type="ECO:0000313" key="2">
    <source>
        <dbReference type="EMBL" id="KAH7117587.1"/>
    </source>
</evidence>
<feature type="compositionally biased region" description="Polar residues" evidence="1">
    <location>
        <begin position="21"/>
        <end position="36"/>
    </location>
</feature>
<proteinExistence type="predicted"/>
<gene>
    <name evidence="2" type="ORF">B0J11DRAFT_442179</name>
</gene>
<name>A0A9P9IF33_9PLEO</name>
<organism evidence="2 3">
    <name type="scientific">Dendryphion nanum</name>
    <dbReference type="NCBI Taxonomy" id="256645"/>
    <lineage>
        <taxon>Eukaryota</taxon>
        <taxon>Fungi</taxon>
        <taxon>Dikarya</taxon>
        <taxon>Ascomycota</taxon>
        <taxon>Pezizomycotina</taxon>
        <taxon>Dothideomycetes</taxon>
        <taxon>Pleosporomycetidae</taxon>
        <taxon>Pleosporales</taxon>
        <taxon>Torulaceae</taxon>
        <taxon>Dendryphion</taxon>
    </lineage>
</organism>
<sequence length="633" mass="69632">MVLVTRFFWSHHKMPKDVEDSNSTGDNTTDNQYSIDPSQKKKNIFAIERPWKQLFAPKQNKGQWVPTLSGIIKAGDEGVYNSALFNALQANPGDINLEILFDVFRTELKTRSMTEKSSQTTEFSKFVTGPKHRRSQSVKINRAITSELPPRLQRASIDLAERGLTRSRSKRVSPVLLSSFNAVPSVVDGKKSGQHSSWTQDMHHAQQMGGKTAITVTPSELAALSIVIGSPLEVTASFQQSDDSSTVQLSASKGAFGISVRGPLLEDGKYYITLRQHKRSISQLSSRGSGYSSLFAKHMAAGSLPFSQDSTTTNSIRITSSNLTHIQAGTPLHLQRTSSPRKSSDFLSSLPNSKPPSFHTLLPSTTSSTSTPLLVHAIAALPFTGGLPPLASTPLIQTIKFIACGGLPPARLLQRLEALVDKIHRHSPNQHLFGPLFEPSNAGLLFRERERLGKLATSTNTTDFIADKVARMHRYTTMLERLMALVPDIPPQDVICKVREAAKKEFERSYVEAVAAFKYPQQFEPVRQPSGLSGRTVRSKRSSTSSMVPRSPTSPASLTSPRSSFTFPRQNLGRQVETILKSELPFSVEMIAQVARFVVVAWSISVEGVAWEEGEEGIRLGLGEQLPEKMVLC</sequence>
<evidence type="ECO:0008006" key="4">
    <source>
        <dbReference type="Google" id="ProtNLM"/>
    </source>
</evidence>
<feature type="compositionally biased region" description="Low complexity" evidence="1">
    <location>
        <begin position="542"/>
        <end position="555"/>
    </location>
</feature>
<feature type="compositionally biased region" description="Polar residues" evidence="1">
    <location>
        <begin position="335"/>
        <end position="352"/>
    </location>
</feature>
<reference evidence="2" key="1">
    <citation type="journal article" date="2021" name="Nat. Commun.">
        <title>Genetic determinants of endophytism in the Arabidopsis root mycobiome.</title>
        <authorList>
            <person name="Mesny F."/>
            <person name="Miyauchi S."/>
            <person name="Thiergart T."/>
            <person name="Pickel B."/>
            <person name="Atanasova L."/>
            <person name="Karlsson M."/>
            <person name="Huettel B."/>
            <person name="Barry K.W."/>
            <person name="Haridas S."/>
            <person name="Chen C."/>
            <person name="Bauer D."/>
            <person name="Andreopoulos W."/>
            <person name="Pangilinan J."/>
            <person name="LaButti K."/>
            <person name="Riley R."/>
            <person name="Lipzen A."/>
            <person name="Clum A."/>
            <person name="Drula E."/>
            <person name="Henrissat B."/>
            <person name="Kohler A."/>
            <person name="Grigoriev I.V."/>
            <person name="Martin F.M."/>
            <person name="Hacquard S."/>
        </authorList>
    </citation>
    <scope>NUCLEOTIDE SEQUENCE</scope>
    <source>
        <strain evidence="2">MPI-CAGE-CH-0243</strain>
    </source>
</reference>
<evidence type="ECO:0000256" key="1">
    <source>
        <dbReference type="SAM" id="MobiDB-lite"/>
    </source>
</evidence>
<feature type="region of interest" description="Disordered" evidence="1">
    <location>
        <begin position="16"/>
        <end position="36"/>
    </location>
</feature>
<evidence type="ECO:0000313" key="3">
    <source>
        <dbReference type="Proteomes" id="UP000700596"/>
    </source>
</evidence>
<feature type="region of interest" description="Disordered" evidence="1">
    <location>
        <begin position="527"/>
        <end position="564"/>
    </location>
</feature>
<dbReference type="EMBL" id="JAGMWT010000013">
    <property type="protein sequence ID" value="KAH7117587.1"/>
    <property type="molecule type" value="Genomic_DNA"/>
</dbReference>
<protein>
    <recommendedName>
        <fullName evidence="4">DH domain-containing protein</fullName>
    </recommendedName>
</protein>
<accession>A0A9P9IF33</accession>
<keyword evidence="3" id="KW-1185">Reference proteome</keyword>
<dbReference type="AlphaFoldDB" id="A0A9P9IF33"/>
<dbReference type="OrthoDB" id="5245206at2759"/>
<dbReference type="Proteomes" id="UP000700596">
    <property type="component" value="Unassembled WGS sequence"/>
</dbReference>
<comment type="caution">
    <text evidence="2">The sequence shown here is derived from an EMBL/GenBank/DDBJ whole genome shotgun (WGS) entry which is preliminary data.</text>
</comment>